<dbReference type="SUPFAM" id="SSF53756">
    <property type="entry name" value="UDP-Glycosyltransferase/glycogen phosphorylase"/>
    <property type="match status" value="1"/>
</dbReference>
<dbReference type="InterPro" id="IPR001296">
    <property type="entry name" value="Glyco_trans_1"/>
</dbReference>
<gene>
    <name evidence="3" type="ORF">PITCH_A1710024</name>
</gene>
<dbReference type="CDD" id="cd03801">
    <property type="entry name" value="GT4_PimA-like"/>
    <property type="match status" value="1"/>
</dbReference>
<evidence type="ECO:0000313" key="3">
    <source>
        <dbReference type="EMBL" id="SPD73175.1"/>
    </source>
</evidence>
<organism evidence="3">
    <name type="scientific">uncultured Desulfobacterium sp</name>
    <dbReference type="NCBI Taxonomy" id="201089"/>
    <lineage>
        <taxon>Bacteria</taxon>
        <taxon>Pseudomonadati</taxon>
        <taxon>Thermodesulfobacteriota</taxon>
        <taxon>Desulfobacteria</taxon>
        <taxon>Desulfobacterales</taxon>
        <taxon>Desulfobacteriaceae</taxon>
        <taxon>Desulfobacterium</taxon>
        <taxon>environmental samples</taxon>
    </lineage>
</organism>
<dbReference type="EMBL" id="OJIN01000081">
    <property type="protein sequence ID" value="SPD73175.1"/>
    <property type="molecule type" value="Genomic_DNA"/>
</dbReference>
<dbReference type="GO" id="GO:0016757">
    <property type="term" value="F:glycosyltransferase activity"/>
    <property type="evidence" value="ECO:0007669"/>
    <property type="project" value="InterPro"/>
</dbReference>
<keyword evidence="3" id="KW-0808">Transferase</keyword>
<dbReference type="Pfam" id="PF13439">
    <property type="entry name" value="Glyco_transf_4"/>
    <property type="match status" value="1"/>
</dbReference>
<reference evidence="3" key="1">
    <citation type="submission" date="2018-01" db="EMBL/GenBank/DDBJ databases">
        <authorList>
            <person name="Regsiter A."/>
            <person name="William W."/>
        </authorList>
    </citation>
    <scope>NUCLEOTIDE SEQUENCE</scope>
    <source>
        <strain evidence="3">TRIP AH-1</strain>
    </source>
</reference>
<evidence type="ECO:0000259" key="2">
    <source>
        <dbReference type="Pfam" id="PF13439"/>
    </source>
</evidence>
<dbReference type="Gene3D" id="3.40.50.2000">
    <property type="entry name" value="Glycogen Phosphorylase B"/>
    <property type="match status" value="2"/>
</dbReference>
<evidence type="ECO:0000259" key="1">
    <source>
        <dbReference type="Pfam" id="PF00534"/>
    </source>
</evidence>
<protein>
    <submittedName>
        <fullName evidence="3">Glycosyl transferase, group 1</fullName>
    </submittedName>
</protein>
<dbReference type="PANTHER" id="PTHR45947">
    <property type="entry name" value="SULFOQUINOVOSYL TRANSFERASE SQD2"/>
    <property type="match status" value="1"/>
</dbReference>
<dbReference type="Pfam" id="PF00534">
    <property type="entry name" value="Glycos_transf_1"/>
    <property type="match status" value="1"/>
</dbReference>
<feature type="domain" description="Glycosyl transferase family 1" evidence="1">
    <location>
        <begin position="190"/>
        <end position="335"/>
    </location>
</feature>
<sequence>MRIAYIAVKGIPIGGGIEKVTEEIGSRLVGRGHSVIVYSSRDYGTTEDGVYRGMEIRTVPSLNTKAFHKLSICFFATLDVMMRRDVDLVHFHAVGPSVFSIFPRLFGIPTVVQTHGVEWMRDKWGIIGKSFFRLSDYTVAYFPTRATAVSKVQKGYYEKRFDRDIVYIPNGVSPVDIRPPDWILEQGLSPKRYILFAARLVEEKGAHFLIEAFRGIDTDMKLVIAGDAAHAESYKAMLRDITGDDARIIFPGFVTGRPLEELFSNAYLFCLPSTLEGLPVALLEAMSYGNCCVASDIPENLEAIEDYGYTFKNRDSMDLRIVLEGLIRNPEMVEEKRLKAREYVLKNYSWDRVVYEMEKLYGSIRRLRRFAQIK</sequence>
<feature type="domain" description="Glycosyltransferase subfamily 4-like N-terminal" evidence="2">
    <location>
        <begin position="15"/>
        <end position="173"/>
    </location>
</feature>
<proteinExistence type="predicted"/>
<dbReference type="InterPro" id="IPR028098">
    <property type="entry name" value="Glyco_trans_4-like_N"/>
</dbReference>
<dbReference type="InterPro" id="IPR050194">
    <property type="entry name" value="Glycosyltransferase_grp1"/>
</dbReference>
<accession>A0A445MUN3</accession>
<dbReference type="PANTHER" id="PTHR45947:SF3">
    <property type="entry name" value="SULFOQUINOVOSYL TRANSFERASE SQD2"/>
    <property type="match status" value="1"/>
</dbReference>
<dbReference type="AlphaFoldDB" id="A0A445MUN3"/>
<name>A0A445MUN3_9BACT</name>